<feature type="non-terminal residue" evidence="1">
    <location>
        <position position="1"/>
    </location>
</feature>
<dbReference type="InterPro" id="IPR052182">
    <property type="entry name" value="Glycogen/Maltodextrin_Phosph"/>
</dbReference>
<proteinExistence type="predicted"/>
<reference evidence="1" key="1">
    <citation type="submission" date="2022-03" db="EMBL/GenBank/DDBJ databases">
        <title>Draft genome sequence of Aduncisulcus paluster, a free-living microaerophilic Fornicata.</title>
        <authorList>
            <person name="Yuyama I."/>
            <person name="Kume K."/>
            <person name="Tamura T."/>
            <person name="Inagaki Y."/>
            <person name="Hashimoto T."/>
        </authorList>
    </citation>
    <scope>NUCLEOTIDE SEQUENCE</scope>
    <source>
        <strain evidence="1">NY0171</strain>
    </source>
</reference>
<dbReference type="SUPFAM" id="SSF53756">
    <property type="entry name" value="UDP-Glycosyltransferase/glycogen phosphorylase"/>
    <property type="match status" value="1"/>
</dbReference>
<dbReference type="PANTHER" id="PTHR42655">
    <property type="entry name" value="GLYCOGEN PHOSPHORYLASE"/>
    <property type="match status" value="1"/>
</dbReference>
<dbReference type="Gene3D" id="3.40.50.2000">
    <property type="entry name" value="Glycogen Phosphorylase B"/>
    <property type="match status" value="1"/>
</dbReference>
<sequence>DHLKSASDLNIPLIGYMTQDGWQQERYPSHDFEEMSIKVAKDKNGKDVKFNFDMKGETLHVKVWQVEVGRVTLYLLDTNVPENPVSFRGITARLYGGDLEMRLWQEILLGIGGVKALDALGLEPSVIHM</sequence>
<dbReference type="PANTHER" id="PTHR42655:SF1">
    <property type="entry name" value="GLYCOGEN PHOSPHORYLASE"/>
    <property type="match status" value="1"/>
</dbReference>
<keyword evidence="2" id="KW-1185">Reference proteome</keyword>
<comment type="caution">
    <text evidence="1">The sequence shown here is derived from an EMBL/GenBank/DDBJ whole genome shotgun (WGS) entry which is preliminary data.</text>
</comment>
<gene>
    <name evidence="1" type="ORF">ADUPG1_005098</name>
</gene>
<dbReference type="EMBL" id="BQXS01008039">
    <property type="protein sequence ID" value="GKT28950.1"/>
    <property type="molecule type" value="Genomic_DNA"/>
</dbReference>
<evidence type="ECO:0000313" key="2">
    <source>
        <dbReference type="Proteomes" id="UP001057375"/>
    </source>
</evidence>
<protein>
    <submittedName>
        <fullName evidence="1">Alpha-glucan family phosphorylase</fullName>
    </submittedName>
</protein>
<feature type="non-terminal residue" evidence="1">
    <location>
        <position position="129"/>
    </location>
</feature>
<dbReference type="Proteomes" id="UP001057375">
    <property type="component" value="Unassembled WGS sequence"/>
</dbReference>
<evidence type="ECO:0000313" key="1">
    <source>
        <dbReference type="EMBL" id="GKT28950.1"/>
    </source>
</evidence>
<name>A0ABQ5KC76_9EUKA</name>
<accession>A0ABQ5KC76</accession>
<organism evidence="1 2">
    <name type="scientific">Aduncisulcus paluster</name>
    <dbReference type="NCBI Taxonomy" id="2918883"/>
    <lineage>
        <taxon>Eukaryota</taxon>
        <taxon>Metamonada</taxon>
        <taxon>Carpediemonas-like organisms</taxon>
        <taxon>Aduncisulcus</taxon>
    </lineage>
</organism>